<evidence type="ECO:0000313" key="1">
    <source>
        <dbReference type="EMBL" id="GFO63240.1"/>
    </source>
</evidence>
<dbReference type="EMBL" id="BLXY01000002">
    <property type="protein sequence ID" value="GFO63240.1"/>
    <property type="molecule type" value="Genomic_DNA"/>
</dbReference>
<dbReference type="AlphaFoldDB" id="A0A6V8MT27"/>
<reference evidence="2" key="1">
    <citation type="submission" date="2020-06" db="EMBL/GenBank/DDBJ databases">
        <title>Draft genomic sequecing of Geomonas sp. Red736.</title>
        <authorList>
            <person name="Itoh H."/>
            <person name="Xu Z.X."/>
            <person name="Ushijima N."/>
            <person name="Masuda Y."/>
            <person name="Shiratori Y."/>
            <person name="Senoo K."/>
        </authorList>
    </citation>
    <scope>NUCLEOTIDE SEQUENCE [LARGE SCALE GENOMIC DNA]</scope>
    <source>
        <strain evidence="2">Red736</strain>
    </source>
</reference>
<accession>A0A6V8MT27</accession>
<sequence length="143" mass="16049">MAFTPAGLPRPPGAIAEGSDIGCKSERRKWNAPLMWWFPHALSCLGRLHHVVWFDGRMIIRPYRRSGTALDGCPVTDALCCQAIPRARFRWSRFRPHIHLPVAPARPLHSFGTLRSLGYCRPAKIEVEPPVDSIERRKSASGA</sequence>
<protein>
    <submittedName>
        <fullName evidence="1">Uncharacterized protein</fullName>
    </submittedName>
</protein>
<organism evidence="1 2">
    <name type="scientific">Geomonas paludis</name>
    <dbReference type="NCBI Taxonomy" id="2740185"/>
    <lineage>
        <taxon>Bacteria</taxon>
        <taxon>Pseudomonadati</taxon>
        <taxon>Thermodesulfobacteriota</taxon>
        <taxon>Desulfuromonadia</taxon>
        <taxon>Geobacterales</taxon>
        <taxon>Geobacteraceae</taxon>
        <taxon>Geomonas</taxon>
    </lineage>
</organism>
<name>A0A6V8MT27_9BACT</name>
<evidence type="ECO:0000313" key="2">
    <source>
        <dbReference type="Proteomes" id="UP000568888"/>
    </source>
</evidence>
<gene>
    <name evidence="1" type="ORF">GMPD_11590</name>
</gene>
<dbReference type="Proteomes" id="UP000568888">
    <property type="component" value="Unassembled WGS sequence"/>
</dbReference>
<proteinExistence type="predicted"/>
<comment type="caution">
    <text evidence="1">The sequence shown here is derived from an EMBL/GenBank/DDBJ whole genome shotgun (WGS) entry which is preliminary data.</text>
</comment>